<feature type="domain" description="AB hydrolase-1" evidence="1">
    <location>
        <begin position="37"/>
        <end position="255"/>
    </location>
</feature>
<dbReference type="InterPro" id="IPR029058">
    <property type="entry name" value="AB_hydrolase_fold"/>
</dbReference>
<dbReference type="PANTHER" id="PTHR43689:SF8">
    <property type="entry name" value="ALPHA_BETA-HYDROLASES SUPERFAMILY PROTEIN"/>
    <property type="match status" value="1"/>
</dbReference>
<dbReference type="Pfam" id="PF12697">
    <property type="entry name" value="Abhydrolase_6"/>
    <property type="match status" value="1"/>
</dbReference>
<dbReference type="Proteomes" id="UP000460221">
    <property type="component" value="Unassembled WGS sequence"/>
</dbReference>
<name>A0A7K1FEQ1_9ACTN</name>
<dbReference type="GO" id="GO:0016787">
    <property type="term" value="F:hydrolase activity"/>
    <property type="evidence" value="ECO:0007669"/>
    <property type="project" value="UniProtKB-KW"/>
</dbReference>
<dbReference type="Gene3D" id="3.40.50.1820">
    <property type="entry name" value="alpha/beta hydrolase"/>
    <property type="match status" value="1"/>
</dbReference>
<evidence type="ECO:0000313" key="2">
    <source>
        <dbReference type="EMBL" id="MTD12578.1"/>
    </source>
</evidence>
<dbReference type="PANTHER" id="PTHR43689">
    <property type="entry name" value="HYDROLASE"/>
    <property type="match status" value="1"/>
</dbReference>
<protein>
    <submittedName>
        <fullName evidence="2">Alpha/beta fold hydrolase</fullName>
    </submittedName>
</protein>
<keyword evidence="2" id="KW-0378">Hydrolase</keyword>
<evidence type="ECO:0000313" key="3">
    <source>
        <dbReference type="Proteomes" id="UP000460221"/>
    </source>
</evidence>
<dbReference type="EMBL" id="WLYK01000001">
    <property type="protein sequence ID" value="MTD12578.1"/>
    <property type="molecule type" value="Genomic_DNA"/>
</dbReference>
<dbReference type="SUPFAM" id="SSF53474">
    <property type="entry name" value="alpha/beta-Hydrolases"/>
    <property type="match status" value="1"/>
</dbReference>
<organism evidence="2 3">
    <name type="scientific">Nakamurella alba</name>
    <dbReference type="NCBI Taxonomy" id="2665158"/>
    <lineage>
        <taxon>Bacteria</taxon>
        <taxon>Bacillati</taxon>
        <taxon>Actinomycetota</taxon>
        <taxon>Actinomycetes</taxon>
        <taxon>Nakamurellales</taxon>
        <taxon>Nakamurellaceae</taxon>
        <taxon>Nakamurella</taxon>
    </lineage>
</organism>
<reference evidence="2 3" key="1">
    <citation type="submission" date="2019-11" db="EMBL/GenBank/DDBJ databases">
        <authorList>
            <person name="Jiang L.-Q."/>
        </authorList>
    </citation>
    <scope>NUCLEOTIDE SEQUENCE [LARGE SCALE GENOMIC DNA]</scope>
    <source>
        <strain evidence="2 3">YIM 132087</strain>
    </source>
</reference>
<dbReference type="InterPro" id="IPR000073">
    <property type="entry name" value="AB_hydrolase_1"/>
</dbReference>
<gene>
    <name evidence="2" type="ORF">GIS00_01290</name>
</gene>
<proteinExistence type="predicted"/>
<dbReference type="AlphaFoldDB" id="A0A7K1FEQ1"/>
<comment type="caution">
    <text evidence="2">The sequence shown here is derived from an EMBL/GenBank/DDBJ whole genome shotgun (WGS) entry which is preliminary data.</text>
</comment>
<sequence>MEPVSESEQFPVHSDDGTTIAVRVTRPAEVGAPRPPVLLVHGFGSGGAANWERTGWLRTLGRAGITAIAVDLRGHGGSDRPHDPARYRLDTLLADLRAVAAALPELAGPVDLVGYSLGGRLVCELAHRPGRLAVRRMVIGGYAGTPLLQDLPPDAVDQAFAQIGGPPAVGEQHRGATRLAAIAAATPSNDLTALRALVAGLSVDPALARAAPPPQQPTLVVTGALDPIDDAAQAWAASLPHARWLEVPGRDHISVVTAALFRERVAEFLTDPRTPAR</sequence>
<evidence type="ECO:0000259" key="1">
    <source>
        <dbReference type="Pfam" id="PF12697"/>
    </source>
</evidence>
<accession>A0A7K1FEQ1</accession>
<keyword evidence="3" id="KW-1185">Reference proteome</keyword>